<gene>
    <name evidence="2" type="ORF">HPBE_LOCUS25146</name>
</gene>
<dbReference type="EMBL" id="UZAH01037410">
    <property type="protein sequence ID" value="VDP49324.1"/>
    <property type="molecule type" value="Genomic_DNA"/>
</dbReference>
<evidence type="ECO:0000313" key="3">
    <source>
        <dbReference type="Proteomes" id="UP000050761"/>
    </source>
</evidence>
<dbReference type="WBParaSite" id="HPBE_0002514701-mRNA-1">
    <property type="protein sequence ID" value="HPBE_0002514701-mRNA-1"/>
    <property type="gene ID" value="HPBE_0002514701"/>
</dbReference>
<proteinExistence type="predicted"/>
<feature type="compositionally biased region" description="Basic and acidic residues" evidence="1">
    <location>
        <begin position="81"/>
        <end position="90"/>
    </location>
</feature>
<evidence type="ECO:0000256" key="1">
    <source>
        <dbReference type="SAM" id="MobiDB-lite"/>
    </source>
</evidence>
<feature type="region of interest" description="Disordered" evidence="1">
    <location>
        <begin position="67"/>
        <end position="90"/>
    </location>
</feature>
<protein>
    <submittedName>
        <fullName evidence="2 4">Uncharacterized protein</fullName>
    </submittedName>
</protein>
<name>A0A183GR27_HELPZ</name>
<dbReference type="Proteomes" id="UP000050761">
    <property type="component" value="Unassembled WGS sequence"/>
</dbReference>
<reference evidence="2 3" key="1">
    <citation type="submission" date="2018-11" db="EMBL/GenBank/DDBJ databases">
        <authorList>
            <consortium name="Pathogen Informatics"/>
        </authorList>
    </citation>
    <scope>NUCLEOTIDE SEQUENCE [LARGE SCALE GENOMIC DNA]</scope>
</reference>
<sequence>MEEEFNTSSLEQKPRWRVRERMCSLPLRNSSLRRFLARRKEAAMRNEWMTTPGETHDPRALREAALSAAGPCKSTVAPSPKKLDGDQHER</sequence>
<evidence type="ECO:0000313" key="2">
    <source>
        <dbReference type="EMBL" id="VDP49324.1"/>
    </source>
</evidence>
<dbReference type="AlphaFoldDB" id="A0A183GR27"/>
<organism evidence="3 4">
    <name type="scientific">Heligmosomoides polygyrus</name>
    <name type="common">Parasitic roundworm</name>
    <dbReference type="NCBI Taxonomy" id="6339"/>
    <lineage>
        <taxon>Eukaryota</taxon>
        <taxon>Metazoa</taxon>
        <taxon>Ecdysozoa</taxon>
        <taxon>Nematoda</taxon>
        <taxon>Chromadorea</taxon>
        <taxon>Rhabditida</taxon>
        <taxon>Rhabditina</taxon>
        <taxon>Rhabditomorpha</taxon>
        <taxon>Strongyloidea</taxon>
        <taxon>Heligmosomidae</taxon>
        <taxon>Heligmosomoides</taxon>
    </lineage>
</organism>
<accession>A0A183GR27</accession>
<keyword evidence="3" id="KW-1185">Reference proteome</keyword>
<accession>A0A3P8EW26</accession>
<evidence type="ECO:0000313" key="4">
    <source>
        <dbReference type="WBParaSite" id="HPBE_0002514701-mRNA-1"/>
    </source>
</evidence>
<reference evidence="4" key="2">
    <citation type="submission" date="2019-09" db="UniProtKB">
        <authorList>
            <consortium name="WormBaseParasite"/>
        </authorList>
    </citation>
    <scope>IDENTIFICATION</scope>
</reference>